<protein>
    <submittedName>
        <fullName evidence="2">Uncharacterized protein</fullName>
    </submittedName>
</protein>
<keyword evidence="1" id="KW-1133">Transmembrane helix</keyword>
<evidence type="ECO:0000313" key="2">
    <source>
        <dbReference type="EMBL" id="CAE2202789.1"/>
    </source>
</evidence>
<feature type="transmembrane region" description="Helical" evidence="1">
    <location>
        <begin position="86"/>
        <end position="108"/>
    </location>
</feature>
<name>A0A7S4HLP7_9STRA</name>
<gene>
    <name evidence="2" type="ORF">OAUR00152_LOCUS1417</name>
</gene>
<organism evidence="2">
    <name type="scientific">Odontella aurita</name>
    <dbReference type="NCBI Taxonomy" id="265563"/>
    <lineage>
        <taxon>Eukaryota</taxon>
        <taxon>Sar</taxon>
        <taxon>Stramenopiles</taxon>
        <taxon>Ochrophyta</taxon>
        <taxon>Bacillariophyta</taxon>
        <taxon>Mediophyceae</taxon>
        <taxon>Biddulphiophycidae</taxon>
        <taxon>Eupodiscales</taxon>
        <taxon>Odontellaceae</taxon>
        <taxon>Odontella</taxon>
    </lineage>
</organism>
<sequence length="114" mass="12455">MDGADQSSYIILAPTIHPSVIISIFNSAYIRLPLGDLSWGKAPNHYNLGKGINPKLFFGGELLVEIRTSAQAVPGLPVEHDVESRFMFLVVGTPTNFISFFFSVVLHLSHGSVK</sequence>
<keyword evidence="1" id="KW-0812">Transmembrane</keyword>
<evidence type="ECO:0000256" key="1">
    <source>
        <dbReference type="SAM" id="Phobius"/>
    </source>
</evidence>
<dbReference type="AlphaFoldDB" id="A0A7S4HLP7"/>
<proteinExistence type="predicted"/>
<keyword evidence="1" id="KW-0472">Membrane</keyword>
<reference evidence="2" key="1">
    <citation type="submission" date="2021-01" db="EMBL/GenBank/DDBJ databases">
        <authorList>
            <person name="Corre E."/>
            <person name="Pelletier E."/>
            <person name="Niang G."/>
            <person name="Scheremetjew M."/>
            <person name="Finn R."/>
            <person name="Kale V."/>
            <person name="Holt S."/>
            <person name="Cochrane G."/>
            <person name="Meng A."/>
            <person name="Brown T."/>
            <person name="Cohen L."/>
        </authorList>
    </citation>
    <scope>NUCLEOTIDE SEQUENCE</scope>
    <source>
        <strain evidence="2">Isolate 1302-5</strain>
    </source>
</reference>
<accession>A0A7S4HLP7</accession>
<dbReference type="EMBL" id="HBKQ01002122">
    <property type="protein sequence ID" value="CAE2202789.1"/>
    <property type="molecule type" value="Transcribed_RNA"/>
</dbReference>
<feature type="transmembrane region" description="Helical" evidence="1">
    <location>
        <begin position="9"/>
        <end position="30"/>
    </location>
</feature>